<dbReference type="AlphaFoldDB" id="A0A1S1WS16"/>
<dbReference type="SUPFAM" id="SSF46955">
    <property type="entry name" value="Putative DNA-binding domain"/>
    <property type="match status" value="1"/>
</dbReference>
<keyword evidence="2" id="KW-0229">DNA integration</keyword>
<dbReference type="Gene3D" id="1.10.1660.20">
    <property type="match status" value="1"/>
</dbReference>
<dbReference type="InterPro" id="IPR038137">
    <property type="entry name" value="Excisionase-like_sf"/>
</dbReference>
<sequence>MLQSLEEWSACQFGRHAPGLATLRRWARDGLIFPPAQKVGRKWLVEPSAAYLPAGNLVPVRPTAAMLQRNPLIKRIMERHNGRRRTFQIETSPLPLQPNGYFAWRDPRDGKEYGLGRDRNAAVEQALEANLLIASLHSPAAVDRLTGAPIDML</sequence>
<evidence type="ECO:0000256" key="4">
    <source>
        <dbReference type="ARBA" id="ARBA00023172"/>
    </source>
</evidence>
<feature type="domain" description="Integrase lambda-type N-terminal DNA-binding" evidence="6">
    <location>
        <begin position="99"/>
        <end position="139"/>
    </location>
</feature>
<comment type="caution">
    <text evidence="7">The sequence shown here is derived from an EMBL/GenBank/DDBJ whole genome shotgun (WGS) entry which is preliminary data.</text>
</comment>
<evidence type="ECO:0000313" key="7">
    <source>
        <dbReference type="EMBL" id="OHX10063.1"/>
    </source>
</evidence>
<feature type="domain" description="Excisionase-like" evidence="5">
    <location>
        <begin position="4"/>
        <end position="77"/>
    </location>
</feature>
<evidence type="ECO:0000256" key="1">
    <source>
        <dbReference type="ARBA" id="ARBA00008857"/>
    </source>
</evidence>
<dbReference type="InterPro" id="IPR009061">
    <property type="entry name" value="DNA-bd_dom_put_sf"/>
</dbReference>
<dbReference type="InterPro" id="IPR015094">
    <property type="entry name" value="Integrase_lambda-typ_DNA-bd_N"/>
</dbReference>
<comment type="similarity">
    <text evidence="1">Belongs to the 'phage' integrase family.</text>
</comment>
<dbReference type="GO" id="GO:0008907">
    <property type="term" value="F:integrase activity"/>
    <property type="evidence" value="ECO:0007669"/>
    <property type="project" value="InterPro"/>
</dbReference>
<dbReference type="Pfam" id="PF07825">
    <property type="entry name" value="Exc"/>
    <property type="match status" value="1"/>
</dbReference>
<dbReference type="Pfam" id="PF09003">
    <property type="entry name" value="Arm-DNA-bind_1"/>
    <property type="match status" value="1"/>
</dbReference>
<dbReference type="OrthoDB" id="9034800at2"/>
<dbReference type="SUPFAM" id="SSF54171">
    <property type="entry name" value="DNA-binding domain"/>
    <property type="match status" value="1"/>
</dbReference>
<dbReference type="Proteomes" id="UP000180088">
    <property type="component" value="Unassembled WGS sequence"/>
</dbReference>
<dbReference type="GO" id="GO:0003677">
    <property type="term" value="F:DNA binding"/>
    <property type="evidence" value="ECO:0007669"/>
    <property type="project" value="UniProtKB-KW"/>
</dbReference>
<evidence type="ECO:0000256" key="2">
    <source>
        <dbReference type="ARBA" id="ARBA00022908"/>
    </source>
</evidence>
<dbReference type="InterPro" id="IPR016177">
    <property type="entry name" value="DNA-bd_dom_sf"/>
</dbReference>
<evidence type="ECO:0000313" key="8">
    <source>
        <dbReference type="Proteomes" id="UP000180088"/>
    </source>
</evidence>
<name>A0A1S1WS16_9NEIS</name>
<proteinExistence type="inferred from homology"/>
<evidence type="ECO:0000259" key="5">
    <source>
        <dbReference type="Pfam" id="PF07825"/>
    </source>
</evidence>
<reference evidence="7 8" key="1">
    <citation type="submission" date="2016-09" db="EMBL/GenBank/DDBJ databases">
        <title>Chromobacterium muskegensis sp. nov., an insecticidal bacterium isolated from Sphagnum bogs.</title>
        <authorList>
            <person name="Sparks M.E."/>
            <person name="Blackburn M.B."/>
            <person name="Gundersen-Rindal D.E."/>
            <person name="Mitchell A."/>
            <person name="Farrar R."/>
            <person name="Kuhar D."/>
        </authorList>
    </citation>
    <scope>NUCLEOTIDE SEQUENCE [LARGE SCALE GENOMIC DNA]</scope>
    <source>
        <strain evidence="7 8">37-2</strain>
    </source>
</reference>
<evidence type="ECO:0000259" key="6">
    <source>
        <dbReference type="Pfam" id="PF09003"/>
    </source>
</evidence>
<dbReference type="InterPro" id="IPR012884">
    <property type="entry name" value="Excisionase-like"/>
</dbReference>
<protein>
    <recommendedName>
        <fullName evidence="9">Excisionase-like domain-containing protein</fullName>
    </recommendedName>
</protein>
<gene>
    <name evidence="7" type="ORF">BI347_22405</name>
</gene>
<evidence type="ECO:0008006" key="9">
    <source>
        <dbReference type="Google" id="ProtNLM"/>
    </source>
</evidence>
<keyword evidence="4" id="KW-0233">DNA recombination</keyword>
<dbReference type="Gene3D" id="3.30.160.60">
    <property type="entry name" value="Classic Zinc Finger"/>
    <property type="match status" value="1"/>
</dbReference>
<dbReference type="EMBL" id="MKCS01000005">
    <property type="protein sequence ID" value="OHX10063.1"/>
    <property type="molecule type" value="Genomic_DNA"/>
</dbReference>
<evidence type="ECO:0000256" key="3">
    <source>
        <dbReference type="ARBA" id="ARBA00023125"/>
    </source>
</evidence>
<dbReference type="GO" id="GO:0006310">
    <property type="term" value="P:DNA recombination"/>
    <property type="evidence" value="ECO:0007669"/>
    <property type="project" value="UniProtKB-KW"/>
</dbReference>
<organism evidence="7 8">
    <name type="scientific">Chromobacterium sphagni</name>
    <dbReference type="NCBI Taxonomy" id="1903179"/>
    <lineage>
        <taxon>Bacteria</taxon>
        <taxon>Pseudomonadati</taxon>
        <taxon>Pseudomonadota</taxon>
        <taxon>Betaproteobacteria</taxon>
        <taxon>Neisseriales</taxon>
        <taxon>Chromobacteriaceae</taxon>
        <taxon>Chromobacterium</taxon>
    </lineage>
</organism>
<keyword evidence="3" id="KW-0238">DNA-binding</keyword>
<accession>A0A1S1WS16</accession>
<dbReference type="RefSeq" id="WP_071117189.1">
    <property type="nucleotide sequence ID" value="NZ_MKCS01000005.1"/>
</dbReference>